<dbReference type="Proteomes" id="UP000770717">
    <property type="component" value="Unassembled WGS sequence"/>
</dbReference>
<keyword evidence="3" id="KW-1185">Reference proteome</keyword>
<accession>A0A8J6ERV9</accession>
<organism evidence="2 3">
    <name type="scientific">Eleutherodactylus coqui</name>
    <name type="common">Puerto Rican coqui</name>
    <dbReference type="NCBI Taxonomy" id="57060"/>
    <lineage>
        <taxon>Eukaryota</taxon>
        <taxon>Metazoa</taxon>
        <taxon>Chordata</taxon>
        <taxon>Craniata</taxon>
        <taxon>Vertebrata</taxon>
        <taxon>Euteleostomi</taxon>
        <taxon>Amphibia</taxon>
        <taxon>Batrachia</taxon>
        <taxon>Anura</taxon>
        <taxon>Neobatrachia</taxon>
        <taxon>Hyloidea</taxon>
        <taxon>Eleutherodactylidae</taxon>
        <taxon>Eleutherodactylinae</taxon>
        <taxon>Eleutherodactylus</taxon>
        <taxon>Eleutherodactylus</taxon>
    </lineage>
</organism>
<dbReference type="AlphaFoldDB" id="A0A8J6ERV9"/>
<protein>
    <submittedName>
        <fullName evidence="2">Uncharacterized protein</fullName>
    </submittedName>
</protein>
<keyword evidence="1" id="KW-0472">Membrane</keyword>
<keyword evidence="1" id="KW-0812">Transmembrane</keyword>
<feature type="transmembrane region" description="Helical" evidence="1">
    <location>
        <begin position="63"/>
        <end position="85"/>
    </location>
</feature>
<dbReference type="EMBL" id="WNTK01000013">
    <property type="protein sequence ID" value="KAG9474432.1"/>
    <property type="molecule type" value="Genomic_DNA"/>
</dbReference>
<keyword evidence="1" id="KW-1133">Transmembrane helix</keyword>
<evidence type="ECO:0000313" key="2">
    <source>
        <dbReference type="EMBL" id="KAG9474432.1"/>
    </source>
</evidence>
<sequence>MTSACAGLYIHESSEVAMITECRSLPHYGLPSLPTASPSQLSPAPLCTQWVITDSVSPASCSVVYIFFLSFFFFTFYVIFFYLLCGHGQSSALNG</sequence>
<evidence type="ECO:0000256" key="1">
    <source>
        <dbReference type="SAM" id="Phobius"/>
    </source>
</evidence>
<comment type="caution">
    <text evidence="2">The sequence shown here is derived from an EMBL/GenBank/DDBJ whole genome shotgun (WGS) entry which is preliminary data.</text>
</comment>
<evidence type="ECO:0000313" key="3">
    <source>
        <dbReference type="Proteomes" id="UP000770717"/>
    </source>
</evidence>
<name>A0A8J6ERV9_ELECQ</name>
<reference evidence="2" key="1">
    <citation type="thesis" date="2020" institute="ProQuest LLC" country="789 East Eisenhower Parkway, Ann Arbor, MI, USA">
        <title>Comparative Genomics and Chromosome Evolution.</title>
        <authorList>
            <person name="Mudd A.B."/>
        </authorList>
    </citation>
    <scope>NUCLEOTIDE SEQUENCE</scope>
    <source>
        <strain evidence="2">HN-11 Male</strain>
        <tissue evidence="2">Kidney and liver</tissue>
    </source>
</reference>
<proteinExistence type="predicted"/>
<gene>
    <name evidence="2" type="ORF">GDO78_004635</name>
</gene>